<comment type="caution">
    <text evidence="2">The sequence shown here is derived from an EMBL/GenBank/DDBJ whole genome shotgun (WGS) entry which is preliminary data.</text>
</comment>
<evidence type="ECO:0000313" key="3">
    <source>
        <dbReference type="Proteomes" id="UP000249688"/>
    </source>
</evidence>
<evidence type="ECO:0000313" key="2">
    <source>
        <dbReference type="EMBL" id="PZW49062.1"/>
    </source>
</evidence>
<dbReference type="AlphaFoldDB" id="A0A2W7IP93"/>
<reference evidence="2 3" key="1">
    <citation type="submission" date="2018-06" db="EMBL/GenBank/DDBJ databases">
        <title>Genomic Encyclopedia of Archaeal and Bacterial Type Strains, Phase II (KMG-II): from individual species to whole genera.</title>
        <authorList>
            <person name="Goeker M."/>
        </authorList>
    </citation>
    <scope>NUCLEOTIDE SEQUENCE [LARGE SCALE GENOMIC DNA]</scope>
    <source>
        <strain evidence="2 3">DSM 24525</strain>
    </source>
</reference>
<dbReference type="PANTHER" id="PTHR35811:SF1">
    <property type="entry name" value="HTH OST-TYPE DOMAIN-CONTAINING PROTEIN"/>
    <property type="match status" value="1"/>
</dbReference>
<dbReference type="Pfam" id="PF01936">
    <property type="entry name" value="NYN"/>
    <property type="match status" value="1"/>
</dbReference>
<organism evidence="2 3">
    <name type="scientific">Humitalea rosea</name>
    <dbReference type="NCBI Taxonomy" id="990373"/>
    <lineage>
        <taxon>Bacteria</taxon>
        <taxon>Pseudomonadati</taxon>
        <taxon>Pseudomonadota</taxon>
        <taxon>Alphaproteobacteria</taxon>
        <taxon>Acetobacterales</taxon>
        <taxon>Roseomonadaceae</taxon>
        <taxon>Humitalea</taxon>
    </lineage>
</organism>
<dbReference type="EMBL" id="QKYU01000003">
    <property type="protein sequence ID" value="PZW49062.1"/>
    <property type="molecule type" value="Genomic_DNA"/>
</dbReference>
<dbReference type="Proteomes" id="UP000249688">
    <property type="component" value="Unassembled WGS sequence"/>
</dbReference>
<accession>A0A2W7IP93</accession>
<keyword evidence="3" id="KW-1185">Reference proteome</keyword>
<dbReference type="GO" id="GO:0004540">
    <property type="term" value="F:RNA nuclease activity"/>
    <property type="evidence" value="ECO:0007669"/>
    <property type="project" value="InterPro"/>
</dbReference>
<feature type="domain" description="NYN" evidence="1">
    <location>
        <begin position="69"/>
        <end position="192"/>
    </location>
</feature>
<dbReference type="Gene3D" id="3.40.50.1010">
    <property type="entry name" value="5'-nuclease"/>
    <property type="match status" value="1"/>
</dbReference>
<protein>
    <submittedName>
        <fullName evidence="2">NYN domain-containing protein</fullName>
    </submittedName>
</protein>
<proteinExistence type="predicted"/>
<dbReference type="PANTHER" id="PTHR35811">
    <property type="entry name" value="SLR1870 PROTEIN"/>
    <property type="match status" value="1"/>
</dbReference>
<sequence length="289" mass="31951">MIVTRPHGGADWAMSEAPPARACLYLDFDNVFSLLHQQDEALSHAFATTPLRWRDWLCGPRTRRRMLALRCYMNPGGWVETRPDGPFAEMGQHPRVYFSRFRGAFTEAGFEVVDCPRLTRGKNAADVRMVIDVLDAIAGEVPPDDVILATSDSDFLPLLHRLRARDRRCLLLAHPALASAMRESADQVIALDEFAAGAFGWRENKDKGFVQPDPMAEDPTSIARLREMVARSGRLHLPALGKLATERLGISLRDSDYFGTGSLEALVLAAGLRRIPGEGGGWVEVAEEG</sequence>
<evidence type="ECO:0000259" key="1">
    <source>
        <dbReference type="Pfam" id="PF01936"/>
    </source>
</evidence>
<gene>
    <name evidence="2" type="ORF">C8P66_10387</name>
</gene>
<dbReference type="InterPro" id="IPR021139">
    <property type="entry name" value="NYN"/>
</dbReference>
<name>A0A2W7IP93_9PROT</name>